<dbReference type="EMBL" id="UINC01204620">
    <property type="protein sequence ID" value="SVE25430.1"/>
    <property type="molecule type" value="Genomic_DNA"/>
</dbReference>
<evidence type="ECO:0000313" key="1">
    <source>
        <dbReference type="EMBL" id="SVE25430.1"/>
    </source>
</evidence>
<evidence type="ECO:0008006" key="2">
    <source>
        <dbReference type="Google" id="ProtNLM"/>
    </source>
</evidence>
<sequence>MIIITAIVAIVIFFSGFLNGIYNSLFFNTALVNSGHVKIVTYAYNLEHELLPNDLALLEVGNLVEKLED</sequence>
<accession>A0A383C073</accession>
<gene>
    <name evidence="1" type="ORF">METZ01_LOCUS478284</name>
</gene>
<name>A0A383C073_9ZZZZ</name>
<dbReference type="AlphaFoldDB" id="A0A383C073"/>
<feature type="non-terminal residue" evidence="1">
    <location>
        <position position="69"/>
    </location>
</feature>
<protein>
    <recommendedName>
        <fullName evidence="2">MacB-like periplasmic core domain-containing protein</fullName>
    </recommendedName>
</protein>
<reference evidence="1" key="1">
    <citation type="submission" date="2018-05" db="EMBL/GenBank/DDBJ databases">
        <authorList>
            <person name="Lanie J.A."/>
            <person name="Ng W.-L."/>
            <person name="Kazmierczak K.M."/>
            <person name="Andrzejewski T.M."/>
            <person name="Davidsen T.M."/>
            <person name="Wayne K.J."/>
            <person name="Tettelin H."/>
            <person name="Glass J.I."/>
            <person name="Rusch D."/>
            <person name="Podicherti R."/>
            <person name="Tsui H.-C.T."/>
            <person name="Winkler M.E."/>
        </authorList>
    </citation>
    <scope>NUCLEOTIDE SEQUENCE</scope>
</reference>
<proteinExistence type="predicted"/>
<organism evidence="1">
    <name type="scientific">marine metagenome</name>
    <dbReference type="NCBI Taxonomy" id="408172"/>
    <lineage>
        <taxon>unclassified sequences</taxon>
        <taxon>metagenomes</taxon>
        <taxon>ecological metagenomes</taxon>
    </lineage>
</organism>